<protein>
    <recommendedName>
        <fullName evidence="3">Glycosyl hydrolases family 2 sugar binding domain-containing protein</fullName>
    </recommendedName>
</protein>
<comment type="caution">
    <text evidence="1">The sequence shown here is derived from an EMBL/GenBank/DDBJ whole genome shotgun (WGS) entry which is preliminary data.</text>
</comment>
<gene>
    <name evidence="1" type="ORF">ACFFUR_11145</name>
</gene>
<keyword evidence="2" id="KW-1185">Reference proteome</keyword>
<reference evidence="1 2" key="1">
    <citation type="submission" date="2024-09" db="EMBL/GenBank/DDBJ databases">
        <authorList>
            <person name="Sun Q."/>
            <person name="Mori K."/>
        </authorList>
    </citation>
    <scope>NUCLEOTIDE SEQUENCE [LARGE SCALE GENOMIC DNA]</scope>
    <source>
        <strain evidence="1 2">CECT 7682</strain>
    </source>
</reference>
<evidence type="ECO:0000313" key="2">
    <source>
        <dbReference type="Proteomes" id="UP001589654"/>
    </source>
</evidence>
<proteinExistence type="predicted"/>
<sequence>MTVPKSWDGKFEDEDGIIWFRKKVELPKEVEGKEGELNLGPIDDADITWVNGEKVGEIAFWMANRNYKIKPEILKPGENTIRVSVMGNSSQEGIHGKPEDVYPKVNGEKYPLAGEWGYKPSVVSSGYGFSNRGKVQIPLLLFLLMA</sequence>
<dbReference type="RefSeq" id="WP_290248276.1">
    <property type="nucleotide sequence ID" value="NZ_JAUFQT010000001.1"/>
</dbReference>
<dbReference type="InterPro" id="IPR008979">
    <property type="entry name" value="Galactose-bd-like_sf"/>
</dbReference>
<name>A0ABV5J6A1_9BACT</name>
<dbReference type="SUPFAM" id="SSF49785">
    <property type="entry name" value="Galactose-binding domain-like"/>
    <property type="match status" value="1"/>
</dbReference>
<dbReference type="EMBL" id="JBHMEW010000060">
    <property type="protein sequence ID" value="MFB9212361.1"/>
    <property type="molecule type" value="Genomic_DNA"/>
</dbReference>
<accession>A0ABV5J6A1</accession>
<dbReference type="Gene3D" id="2.60.120.260">
    <property type="entry name" value="Galactose-binding domain-like"/>
    <property type="match status" value="1"/>
</dbReference>
<dbReference type="Proteomes" id="UP001589654">
    <property type="component" value="Unassembled WGS sequence"/>
</dbReference>
<organism evidence="1 2">
    <name type="scientific">Echinicola jeungdonensis</name>
    <dbReference type="NCBI Taxonomy" id="709343"/>
    <lineage>
        <taxon>Bacteria</taxon>
        <taxon>Pseudomonadati</taxon>
        <taxon>Bacteroidota</taxon>
        <taxon>Cytophagia</taxon>
        <taxon>Cytophagales</taxon>
        <taxon>Cyclobacteriaceae</taxon>
        <taxon>Echinicola</taxon>
    </lineage>
</organism>
<evidence type="ECO:0000313" key="1">
    <source>
        <dbReference type="EMBL" id="MFB9212361.1"/>
    </source>
</evidence>
<evidence type="ECO:0008006" key="3">
    <source>
        <dbReference type="Google" id="ProtNLM"/>
    </source>
</evidence>